<dbReference type="OrthoDB" id="10300798at2759"/>
<gene>
    <name evidence="1" type="ORF">PanWU01x14_285730</name>
</gene>
<name>A0A2P5AZJ1_PARAD</name>
<dbReference type="Proteomes" id="UP000237105">
    <property type="component" value="Unassembled WGS sequence"/>
</dbReference>
<accession>A0A2P5AZJ1</accession>
<keyword evidence="2" id="KW-1185">Reference proteome</keyword>
<dbReference type="EMBL" id="JXTB01000404">
    <property type="protein sequence ID" value="PON41906.1"/>
    <property type="molecule type" value="Genomic_DNA"/>
</dbReference>
<organism evidence="1 2">
    <name type="scientific">Parasponia andersonii</name>
    <name type="common">Sponia andersonii</name>
    <dbReference type="NCBI Taxonomy" id="3476"/>
    <lineage>
        <taxon>Eukaryota</taxon>
        <taxon>Viridiplantae</taxon>
        <taxon>Streptophyta</taxon>
        <taxon>Embryophyta</taxon>
        <taxon>Tracheophyta</taxon>
        <taxon>Spermatophyta</taxon>
        <taxon>Magnoliopsida</taxon>
        <taxon>eudicotyledons</taxon>
        <taxon>Gunneridae</taxon>
        <taxon>Pentapetalae</taxon>
        <taxon>rosids</taxon>
        <taxon>fabids</taxon>
        <taxon>Rosales</taxon>
        <taxon>Cannabaceae</taxon>
        <taxon>Parasponia</taxon>
    </lineage>
</organism>
<proteinExistence type="predicted"/>
<evidence type="ECO:0000313" key="1">
    <source>
        <dbReference type="EMBL" id="PON41906.1"/>
    </source>
</evidence>
<sequence length="106" mass="12089">MDLIRGAPDIDENPFGSTTRFSKSSKAFTTENFRNFHRFDQVCNIASKNPPTKFTKPSILFLNSKLRSLNKPQQKKNQHCLLPVAIFIDQTLQASNTDLNSKFNNI</sequence>
<comment type="caution">
    <text evidence="1">The sequence shown here is derived from an EMBL/GenBank/DDBJ whole genome shotgun (WGS) entry which is preliminary data.</text>
</comment>
<dbReference type="AlphaFoldDB" id="A0A2P5AZJ1"/>
<protein>
    <submittedName>
        <fullName evidence="1">Uncharacterized protein</fullName>
    </submittedName>
</protein>
<evidence type="ECO:0000313" key="2">
    <source>
        <dbReference type="Proteomes" id="UP000237105"/>
    </source>
</evidence>
<reference evidence="2" key="1">
    <citation type="submission" date="2016-06" db="EMBL/GenBank/DDBJ databases">
        <title>Parallel loss of symbiosis genes in relatives of nitrogen-fixing non-legume Parasponia.</title>
        <authorList>
            <person name="Van Velzen R."/>
            <person name="Holmer R."/>
            <person name="Bu F."/>
            <person name="Rutten L."/>
            <person name="Van Zeijl A."/>
            <person name="Liu W."/>
            <person name="Santuari L."/>
            <person name="Cao Q."/>
            <person name="Sharma T."/>
            <person name="Shen D."/>
            <person name="Roswanjaya Y."/>
            <person name="Wardhani T."/>
            <person name="Kalhor M.S."/>
            <person name="Jansen J."/>
            <person name="Van den Hoogen J."/>
            <person name="Gungor B."/>
            <person name="Hartog M."/>
            <person name="Hontelez J."/>
            <person name="Verver J."/>
            <person name="Yang W.-C."/>
            <person name="Schijlen E."/>
            <person name="Repin R."/>
            <person name="Schilthuizen M."/>
            <person name="Schranz E."/>
            <person name="Heidstra R."/>
            <person name="Miyata K."/>
            <person name="Fedorova E."/>
            <person name="Kohlen W."/>
            <person name="Bisseling T."/>
            <person name="Smit S."/>
            <person name="Geurts R."/>
        </authorList>
    </citation>
    <scope>NUCLEOTIDE SEQUENCE [LARGE SCALE GENOMIC DNA]</scope>
    <source>
        <strain evidence="2">cv. WU1-14</strain>
    </source>
</reference>